<gene>
    <name evidence="2" type="ORF">Thi970DRAFT_01498</name>
</gene>
<dbReference type="SUPFAM" id="SSF81301">
    <property type="entry name" value="Nucleotidyltransferase"/>
    <property type="match status" value="1"/>
</dbReference>
<accession>H8Z0R4</accession>
<dbReference type="GO" id="GO:0016740">
    <property type="term" value="F:transferase activity"/>
    <property type="evidence" value="ECO:0007669"/>
    <property type="project" value="UniProtKB-KW"/>
</dbReference>
<dbReference type="AlphaFoldDB" id="H8Z0R4"/>
<dbReference type="InterPro" id="IPR041633">
    <property type="entry name" value="Polbeta"/>
</dbReference>
<dbReference type="eggNOG" id="COG1708">
    <property type="taxonomic scope" value="Bacteria"/>
</dbReference>
<dbReference type="RefSeq" id="WP_009147882.1">
    <property type="nucleotide sequence ID" value="NZ_CP121471.1"/>
</dbReference>
<feature type="domain" description="Polymerase beta nucleotidyltransferase" evidence="1">
    <location>
        <begin position="25"/>
        <end position="99"/>
    </location>
</feature>
<dbReference type="EMBL" id="JH603169">
    <property type="protein sequence ID" value="EIC21296.1"/>
    <property type="molecule type" value="Genomic_DNA"/>
</dbReference>
<name>H8Z0R4_9GAMM</name>
<keyword evidence="3" id="KW-1185">Reference proteome</keyword>
<dbReference type="Proteomes" id="UP000002964">
    <property type="component" value="Unassembled WGS sequence"/>
</dbReference>
<protein>
    <submittedName>
        <fullName evidence="2">Nucleotidyltransferase family protein</fullName>
    </submittedName>
</protein>
<dbReference type="InterPro" id="IPR043519">
    <property type="entry name" value="NT_sf"/>
</dbReference>
<sequence>MRLTPGTASIIRAETRAIFGDQAQVRLFGSRVDDDQRGGDIDLLVELPRQQTDGHRKSLTLAARLQIRLGDQRIDVLLIDPETPPQPIHKQAIANGVLL</sequence>
<dbReference type="HOGENOM" id="CLU_164558_1_1_6"/>
<keyword evidence="2" id="KW-0808">Transferase</keyword>
<dbReference type="Gene3D" id="3.30.460.10">
    <property type="entry name" value="Beta Polymerase, domain 2"/>
    <property type="match status" value="1"/>
</dbReference>
<reference evidence="2 3" key="2">
    <citation type="submission" date="2011-11" db="EMBL/GenBank/DDBJ databases">
        <authorList>
            <consortium name="US DOE Joint Genome Institute"/>
            <person name="Lucas S."/>
            <person name="Han J."/>
            <person name="Lapidus A."/>
            <person name="Cheng J.-F."/>
            <person name="Goodwin L."/>
            <person name="Pitluck S."/>
            <person name="Peters L."/>
            <person name="Ovchinnikova G."/>
            <person name="Zhang X."/>
            <person name="Detter J.C."/>
            <person name="Han C."/>
            <person name="Tapia R."/>
            <person name="Land M."/>
            <person name="Hauser L."/>
            <person name="Kyrpides N."/>
            <person name="Ivanova N."/>
            <person name="Pagani I."/>
            <person name="Vogl K."/>
            <person name="Liu Z."/>
            <person name="Overmann J."/>
            <person name="Frigaard N.-U."/>
            <person name="Bryant D."/>
            <person name="Woyke T."/>
        </authorList>
    </citation>
    <scope>NUCLEOTIDE SEQUENCE [LARGE SCALE GENOMIC DNA]</scope>
    <source>
        <strain evidence="2 3">970</strain>
    </source>
</reference>
<dbReference type="Pfam" id="PF18765">
    <property type="entry name" value="Polbeta"/>
    <property type="match status" value="1"/>
</dbReference>
<organism evidence="2 3">
    <name type="scientific">Thiorhodovibrio frisius</name>
    <dbReference type="NCBI Taxonomy" id="631362"/>
    <lineage>
        <taxon>Bacteria</taxon>
        <taxon>Pseudomonadati</taxon>
        <taxon>Pseudomonadota</taxon>
        <taxon>Gammaproteobacteria</taxon>
        <taxon>Chromatiales</taxon>
        <taxon>Chromatiaceae</taxon>
        <taxon>Thiorhodovibrio</taxon>
    </lineage>
</organism>
<reference evidence="3" key="1">
    <citation type="submission" date="2011-06" db="EMBL/GenBank/DDBJ databases">
        <authorList>
            <consortium name="US DOE Joint Genome Institute (JGI-PGF)"/>
            <person name="Lucas S."/>
            <person name="Han J."/>
            <person name="Lapidus A."/>
            <person name="Cheng J.-F."/>
            <person name="Goodwin L."/>
            <person name="Pitluck S."/>
            <person name="Peters L."/>
            <person name="Land M.L."/>
            <person name="Hauser L."/>
            <person name="Vogl K."/>
            <person name="Liu Z."/>
            <person name="Overmann J."/>
            <person name="Frigaard N.-U."/>
            <person name="Bryant D.A."/>
            <person name="Woyke T.J."/>
        </authorList>
    </citation>
    <scope>NUCLEOTIDE SEQUENCE [LARGE SCALE GENOMIC DNA]</scope>
    <source>
        <strain evidence="3">970</strain>
    </source>
</reference>
<dbReference type="CDD" id="cd05403">
    <property type="entry name" value="NT_KNTase_like"/>
    <property type="match status" value="1"/>
</dbReference>
<proteinExistence type="predicted"/>
<evidence type="ECO:0000313" key="3">
    <source>
        <dbReference type="Proteomes" id="UP000002964"/>
    </source>
</evidence>
<dbReference type="OrthoDB" id="14556at2"/>
<dbReference type="STRING" id="631362.Thi970DRAFT_01498"/>
<evidence type="ECO:0000259" key="1">
    <source>
        <dbReference type="Pfam" id="PF18765"/>
    </source>
</evidence>
<evidence type="ECO:0000313" key="2">
    <source>
        <dbReference type="EMBL" id="EIC21296.1"/>
    </source>
</evidence>